<dbReference type="AlphaFoldDB" id="A0A1X0RS06"/>
<accession>A0A1X0RS06</accession>
<dbReference type="EMBL" id="KV921454">
    <property type="protein sequence ID" value="ORE14770.1"/>
    <property type="molecule type" value="Genomic_DNA"/>
</dbReference>
<dbReference type="Proteomes" id="UP000242381">
    <property type="component" value="Unassembled WGS sequence"/>
</dbReference>
<evidence type="ECO:0000313" key="4">
    <source>
        <dbReference type="Proteomes" id="UP000242381"/>
    </source>
</evidence>
<proteinExistence type="predicted"/>
<reference evidence="3 4" key="1">
    <citation type="journal article" date="2016" name="Proc. Natl. Acad. Sci. U.S.A.">
        <title>Lipid metabolic changes in an early divergent fungus govern the establishment of a mutualistic symbiosis with endobacteria.</title>
        <authorList>
            <person name="Lastovetsky O.A."/>
            <person name="Gaspar M.L."/>
            <person name="Mondo S.J."/>
            <person name="LaButti K.M."/>
            <person name="Sandor L."/>
            <person name="Grigoriev I.V."/>
            <person name="Henry S.A."/>
            <person name="Pawlowska T.E."/>
        </authorList>
    </citation>
    <scope>NUCLEOTIDE SEQUENCE [LARGE SCALE GENOMIC DNA]</scope>
    <source>
        <strain evidence="3 4">ATCC 11559</strain>
    </source>
</reference>
<evidence type="ECO:0000313" key="3">
    <source>
        <dbReference type="EMBL" id="ORE14770.1"/>
    </source>
</evidence>
<name>A0A1X0RS06_RHIZD</name>
<evidence type="ECO:0000256" key="2">
    <source>
        <dbReference type="SAM" id="SignalP"/>
    </source>
</evidence>
<feature type="chain" id="PRO_5013253216" description="Phosphatidylglycerol/phosphatidylinositol transfer protein" evidence="2">
    <location>
        <begin position="20"/>
        <end position="165"/>
    </location>
</feature>
<gene>
    <name evidence="3" type="ORF">BCV71DRAFT_220450</name>
</gene>
<keyword evidence="2" id="KW-0732">Signal</keyword>
<feature type="signal peptide" evidence="2">
    <location>
        <begin position="1"/>
        <end position="19"/>
    </location>
</feature>
<evidence type="ECO:0000256" key="1">
    <source>
        <dbReference type="SAM" id="MobiDB-lite"/>
    </source>
</evidence>
<protein>
    <recommendedName>
        <fullName evidence="5">Phosphatidylglycerol/phosphatidylinositol transfer protein</fullName>
    </recommendedName>
</protein>
<dbReference type="VEuPathDB" id="FungiDB:BCV72DRAFT_332059"/>
<organism evidence="3 4">
    <name type="scientific">Rhizopus microsporus</name>
    <dbReference type="NCBI Taxonomy" id="58291"/>
    <lineage>
        <taxon>Eukaryota</taxon>
        <taxon>Fungi</taxon>
        <taxon>Fungi incertae sedis</taxon>
        <taxon>Mucoromycota</taxon>
        <taxon>Mucoromycotina</taxon>
        <taxon>Mucoromycetes</taxon>
        <taxon>Mucorales</taxon>
        <taxon>Mucorineae</taxon>
        <taxon>Rhizopodaceae</taxon>
        <taxon>Rhizopus</taxon>
    </lineage>
</organism>
<feature type="region of interest" description="Disordered" evidence="1">
    <location>
        <begin position="146"/>
        <end position="165"/>
    </location>
</feature>
<sequence>MKLYSLFVAACLLIANSLCDFQNLQTDDKQLNISSPLINGVYVANKTLPCTYIPANPANLKLNIYLTSTSVSGFNETVIAVDADINNDPTSTVPITQGTATYYQHSVNYQIPPTIPAGQYQVIYQNVNTNLNTSIPITIQSEPVVNGTSSGTASEGTPSFANTVV</sequence>
<evidence type="ECO:0008006" key="5">
    <source>
        <dbReference type="Google" id="ProtNLM"/>
    </source>
</evidence>